<dbReference type="GO" id="GO:0009089">
    <property type="term" value="P:lysine biosynthetic process via diaminopimelate"/>
    <property type="evidence" value="ECO:0007669"/>
    <property type="project" value="UniProtKB-UniPathway"/>
</dbReference>
<evidence type="ECO:0000256" key="8">
    <source>
        <dbReference type="ARBA" id="ARBA00022801"/>
    </source>
</evidence>
<dbReference type="PROSITE" id="PS50017">
    <property type="entry name" value="DEATH_DOMAIN"/>
    <property type="match status" value="1"/>
</dbReference>
<evidence type="ECO:0000313" key="13">
    <source>
        <dbReference type="EMBL" id="EFU77814.1"/>
    </source>
</evidence>
<keyword evidence="10" id="KW-0170">Cobalt</keyword>
<dbReference type="InterPro" id="IPR011650">
    <property type="entry name" value="Peptidase_M20_dimer"/>
</dbReference>
<dbReference type="Proteomes" id="UP000003434">
    <property type="component" value="Unassembled WGS sequence"/>
</dbReference>
<organism evidence="13 14">
    <name type="scientific">Lachnoanaerobaculum saburreum DSM 3986</name>
    <dbReference type="NCBI Taxonomy" id="887325"/>
    <lineage>
        <taxon>Bacteria</taxon>
        <taxon>Bacillati</taxon>
        <taxon>Bacillota</taxon>
        <taxon>Clostridia</taxon>
        <taxon>Lachnospirales</taxon>
        <taxon>Lachnospiraceae</taxon>
        <taxon>Lachnoanaerobaculum</taxon>
    </lineage>
</organism>
<comment type="similarity">
    <text evidence="4">Belongs to the peptidase M20A family.</text>
</comment>
<comment type="cofactor">
    <cofactor evidence="2">
        <name>Zn(2+)</name>
        <dbReference type="ChEBI" id="CHEBI:29105"/>
    </cofactor>
</comment>
<reference evidence="13 14" key="1">
    <citation type="submission" date="2010-12" db="EMBL/GenBank/DDBJ databases">
        <authorList>
            <person name="Muzny D."/>
            <person name="Qin X."/>
            <person name="Deng J."/>
            <person name="Jiang H."/>
            <person name="Liu Y."/>
            <person name="Qu J."/>
            <person name="Song X.-Z."/>
            <person name="Zhang L."/>
            <person name="Thornton R."/>
            <person name="Coyle M."/>
            <person name="Francisco L."/>
            <person name="Jackson L."/>
            <person name="Javaid M."/>
            <person name="Korchina V."/>
            <person name="Kovar C."/>
            <person name="Mata R."/>
            <person name="Mathew T."/>
            <person name="Ngo R."/>
            <person name="Nguyen L."/>
            <person name="Nguyen N."/>
            <person name="Okwuonu G."/>
            <person name="Ongeri F."/>
            <person name="Pham C."/>
            <person name="Simmons D."/>
            <person name="Wilczek-Boney K."/>
            <person name="Hale W."/>
            <person name="Jakkamsetti A."/>
            <person name="Pham P."/>
            <person name="Ruth R."/>
            <person name="San Lucas F."/>
            <person name="Warren J."/>
            <person name="Zhang J."/>
            <person name="Zhao Z."/>
            <person name="Zhou C."/>
            <person name="Zhu D."/>
            <person name="Lee S."/>
            <person name="Bess C."/>
            <person name="Blankenburg K."/>
            <person name="Forbes L."/>
            <person name="Fu Q."/>
            <person name="Gubbala S."/>
            <person name="Hirani K."/>
            <person name="Jayaseelan J.C."/>
            <person name="Lara F."/>
            <person name="Munidasa M."/>
            <person name="Palculict T."/>
            <person name="Patil S."/>
            <person name="Pu L.-L."/>
            <person name="Saada N."/>
            <person name="Tang L."/>
            <person name="Weissenberger G."/>
            <person name="Zhu Y."/>
            <person name="Hemphill L."/>
            <person name="Shang Y."/>
            <person name="Youmans B."/>
            <person name="Ayvaz T."/>
            <person name="Ross M."/>
            <person name="Santibanez J."/>
            <person name="Aqrawi P."/>
            <person name="Gross S."/>
            <person name="Joshi V."/>
            <person name="Fowler G."/>
            <person name="Nazareth L."/>
            <person name="Reid J."/>
            <person name="Worley K."/>
            <person name="Petrosino J."/>
            <person name="Highlander S."/>
            <person name="Gibbs R."/>
        </authorList>
    </citation>
    <scope>NUCLEOTIDE SEQUENCE [LARGE SCALE GENOMIC DNA]</scope>
    <source>
        <strain evidence="13 14">DSM 3986</strain>
    </source>
</reference>
<evidence type="ECO:0000313" key="14">
    <source>
        <dbReference type="Proteomes" id="UP000003434"/>
    </source>
</evidence>
<dbReference type="AlphaFoldDB" id="E6LK42"/>
<dbReference type="SUPFAM" id="SSF55031">
    <property type="entry name" value="Bacterial exopeptidase dimerisation domain"/>
    <property type="match status" value="1"/>
</dbReference>
<dbReference type="InterPro" id="IPR010182">
    <property type="entry name" value="ArgE/DapE"/>
</dbReference>
<dbReference type="InterPro" id="IPR050072">
    <property type="entry name" value="Peptidase_M20A"/>
</dbReference>
<evidence type="ECO:0000256" key="1">
    <source>
        <dbReference type="ARBA" id="ARBA00001941"/>
    </source>
</evidence>
<dbReference type="InterPro" id="IPR001261">
    <property type="entry name" value="ArgE/DapE_CS"/>
</dbReference>
<comment type="cofactor">
    <cofactor evidence="1">
        <name>Co(2+)</name>
        <dbReference type="ChEBI" id="CHEBI:48828"/>
    </cofactor>
</comment>
<protein>
    <recommendedName>
        <fullName evidence="6">Probable succinyl-diaminopimelate desuccinylase</fullName>
        <ecNumber evidence="5">3.5.1.18</ecNumber>
    </recommendedName>
</protein>
<dbReference type="eggNOG" id="COG0624">
    <property type="taxonomic scope" value="Bacteria"/>
</dbReference>
<dbReference type="InterPro" id="IPR002933">
    <property type="entry name" value="Peptidase_M20"/>
</dbReference>
<gene>
    <name evidence="13" type="ORF">HMPREF0381_0327</name>
</gene>
<dbReference type="InterPro" id="IPR036264">
    <property type="entry name" value="Bact_exopeptidase_dim_dom"/>
</dbReference>
<keyword evidence="7" id="KW-0479">Metal-binding</keyword>
<evidence type="ECO:0000256" key="3">
    <source>
        <dbReference type="ARBA" id="ARBA00005130"/>
    </source>
</evidence>
<dbReference type="PANTHER" id="PTHR43808:SF32">
    <property type="entry name" value="ARGE_DAPE-RELATED DEACYLASE"/>
    <property type="match status" value="1"/>
</dbReference>
<keyword evidence="9" id="KW-0862">Zinc</keyword>
<comment type="caution">
    <text evidence="13">The sequence shown here is derived from an EMBL/GenBank/DDBJ whole genome shotgun (WGS) entry which is preliminary data.</text>
</comment>
<evidence type="ECO:0000256" key="4">
    <source>
        <dbReference type="ARBA" id="ARBA00006247"/>
    </source>
</evidence>
<name>E6LK42_9FIRM</name>
<evidence type="ECO:0000256" key="2">
    <source>
        <dbReference type="ARBA" id="ARBA00001947"/>
    </source>
</evidence>
<dbReference type="PANTHER" id="PTHR43808">
    <property type="entry name" value="ACETYLORNITHINE DEACETYLASE"/>
    <property type="match status" value="1"/>
</dbReference>
<dbReference type="PROSITE" id="PS00759">
    <property type="entry name" value="ARGE_DAPE_CPG2_2"/>
    <property type="match status" value="1"/>
</dbReference>
<evidence type="ECO:0000256" key="7">
    <source>
        <dbReference type="ARBA" id="ARBA00022723"/>
    </source>
</evidence>
<dbReference type="GO" id="GO:0046872">
    <property type="term" value="F:metal ion binding"/>
    <property type="evidence" value="ECO:0007669"/>
    <property type="project" value="UniProtKB-KW"/>
</dbReference>
<dbReference type="UniPathway" id="UPA00034">
    <property type="reaction ID" value="UER00021"/>
</dbReference>
<evidence type="ECO:0000256" key="9">
    <source>
        <dbReference type="ARBA" id="ARBA00022833"/>
    </source>
</evidence>
<proteinExistence type="inferred from homology"/>
<dbReference type="Pfam" id="PF01546">
    <property type="entry name" value="Peptidase_M20"/>
    <property type="match status" value="1"/>
</dbReference>
<comment type="catalytic activity">
    <reaction evidence="11">
        <text>N-succinyl-(2S,6S)-2,6-diaminopimelate + H2O = (2S,6S)-2,6-diaminopimelate + succinate</text>
        <dbReference type="Rhea" id="RHEA:22608"/>
        <dbReference type="ChEBI" id="CHEBI:15377"/>
        <dbReference type="ChEBI" id="CHEBI:30031"/>
        <dbReference type="ChEBI" id="CHEBI:57609"/>
        <dbReference type="ChEBI" id="CHEBI:58087"/>
        <dbReference type="EC" id="3.5.1.18"/>
    </reaction>
</comment>
<accession>E6LK42</accession>
<dbReference type="InterPro" id="IPR000488">
    <property type="entry name" value="Death_dom"/>
</dbReference>
<dbReference type="GO" id="GO:0007165">
    <property type="term" value="P:signal transduction"/>
    <property type="evidence" value="ECO:0007669"/>
    <property type="project" value="InterPro"/>
</dbReference>
<dbReference type="SUPFAM" id="SSF53187">
    <property type="entry name" value="Zn-dependent exopeptidases"/>
    <property type="match status" value="1"/>
</dbReference>
<evidence type="ECO:0000259" key="12">
    <source>
        <dbReference type="PROSITE" id="PS50017"/>
    </source>
</evidence>
<dbReference type="NCBIfam" id="TIGR01910">
    <property type="entry name" value="DapE-ArgE"/>
    <property type="match status" value="1"/>
</dbReference>
<dbReference type="EMBL" id="AEPW01000007">
    <property type="protein sequence ID" value="EFU77814.1"/>
    <property type="molecule type" value="Genomic_DNA"/>
</dbReference>
<dbReference type="Pfam" id="PF07687">
    <property type="entry name" value="M20_dimer"/>
    <property type="match status" value="1"/>
</dbReference>
<dbReference type="HOGENOM" id="CLU_021802_2_0_9"/>
<dbReference type="Gene3D" id="3.30.70.360">
    <property type="match status" value="1"/>
</dbReference>
<dbReference type="CDD" id="cd08659">
    <property type="entry name" value="M20_ArgE_DapE-like"/>
    <property type="match status" value="1"/>
</dbReference>
<keyword evidence="8 13" id="KW-0378">Hydrolase</keyword>
<comment type="pathway">
    <text evidence="3">Amino-acid biosynthesis; L-lysine biosynthesis via DAP pathway; LL-2,6-diaminopimelate from (S)-tetrahydrodipicolinate (succinylase route): step 3/3.</text>
</comment>
<dbReference type="Gene3D" id="3.40.630.10">
    <property type="entry name" value="Zn peptidases"/>
    <property type="match status" value="1"/>
</dbReference>
<evidence type="ECO:0000256" key="5">
    <source>
        <dbReference type="ARBA" id="ARBA00011921"/>
    </source>
</evidence>
<feature type="domain" description="Death" evidence="12">
    <location>
        <begin position="275"/>
        <end position="333"/>
    </location>
</feature>
<evidence type="ECO:0000256" key="6">
    <source>
        <dbReference type="ARBA" id="ARBA00016853"/>
    </source>
</evidence>
<dbReference type="GO" id="GO:0009014">
    <property type="term" value="F:succinyl-diaminopimelate desuccinylase activity"/>
    <property type="evidence" value="ECO:0007669"/>
    <property type="project" value="UniProtKB-EC"/>
</dbReference>
<dbReference type="EC" id="3.5.1.18" evidence="5"/>
<evidence type="ECO:0000256" key="10">
    <source>
        <dbReference type="ARBA" id="ARBA00023285"/>
    </source>
</evidence>
<dbReference type="RefSeq" id="WP_008750098.1">
    <property type="nucleotide sequence ID" value="NZ_GL622296.1"/>
</dbReference>
<evidence type="ECO:0000256" key="11">
    <source>
        <dbReference type="ARBA" id="ARBA00051301"/>
    </source>
</evidence>
<sequence>MQNIFELINEDELVDIFSKAVDIKSTNPKGNEKPMCEYVESLLKENNIEYSSVPVEEGRYDIIAKIRGCQNKDALVFTGHMDVVPVSDDEMKRWNTPPFTSTIKDGKLYGRGSADMKSGLISAIYSMILLKRNNITPKRDIILAATIDEENLMKGSKALQDNEAFKNAKYLIVCEPTDMKICNEQKGRTWADICVHGMTAHGSQKGVGENAIYLAIKLIEKIKHTEFKEYPDTFWRTLAINAGVEPQVVPDRCVFTVDARLQVGHEPAKIWEKLEELIQEIKSENPHFDATYEIEDMRTSWHTKKEDELIQGIMSSLKKLDINPVFDTFTGSTDASMLIKNNLIPVIIGPGDLSVVHRENEYVELKQLFESCKLYIDIMTGL</sequence>